<dbReference type="InterPro" id="IPR036318">
    <property type="entry name" value="FAD-bd_PCMH-like_sf"/>
</dbReference>
<dbReference type="SUPFAM" id="SSF55447">
    <property type="entry name" value="CO dehydrogenase flavoprotein C-terminal domain-like"/>
    <property type="match status" value="1"/>
</dbReference>
<gene>
    <name evidence="5" type="ORF">GCM10011609_85060</name>
</gene>
<evidence type="ECO:0000256" key="3">
    <source>
        <dbReference type="ARBA" id="ARBA00023002"/>
    </source>
</evidence>
<proteinExistence type="predicted"/>
<accession>A0ABQ2IS30</accession>
<evidence type="ECO:0000259" key="4">
    <source>
        <dbReference type="PROSITE" id="PS51387"/>
    </source>
</evidence>
<keyword evidence="1" id="KW-0285">Flavoprotein</keyword>
<dbReference type="Proteomes" id="UP000597656">
    <property type="component" value="Unassembled WGS sequence"/>
</dbReference>
<keyword evidence="3" id="KW-0560">Oxidoreductase</keyword>
<dbReference type="Gene3D" id="3.30.390.50">
    <property type="entry name" value="CO dehydrogenase flavoprotein, C-terminal domain"/>
    <property type="match status" value="1"/>
</dbReference>
<sequence>MPAPKDAIVKPPPFTYHRPATRFEVDELLGEYGADAKLLAGGQSLVPMLNMRQMSPAHVIDLGGLVGEPSVPVWRGAESTLWFGPLVRHVAVEKSRAVLEGAPLLSKAMDMVAHPPVRSRGTFVGAIAHADPASELPAVLVLLGGQVRVRSHNGIRTLAGQELYAGPFELTIAADEWIDEVRLPPGRRSDRFAIEEFTRRDADFAVCGVAATVREVGDVLVTALAFFGVGATPRRFELSAMSSDDITGGQLDLAVRELVAARLEPHDDIHATAAFRRHLAERLAVRAVRRAATSERSTE</sequence>
<dbReference type="Gene3D" id="3.30.43.10">
    <property type="entry name" value="Uridine Diphospho-n-acetylenolpyruvylglucosamine Reductase, domain 2"/>
    <property type="match status" value="1"/>
</dbReference>
<dbReference type="InterPro" id="IPR016166">
    <property type="entry name" value="FAD-bd_PCMH"/>
</dbReference>
<dbReference type="InterPro" id="IPR002346">
    <property type="entry name" value="Mopterin_DH_FAD-bd"/>
</dbReference>
<dbReference type="PANTHER" id="PTHR42659:SF2">
    <property type="entry name" value="XANTHINE DEHYDROGENASE SUBUNIT C-RELATED"/>
    <property type="match status" value="1"/>
</dbReference>
<dbReference type="Gene3D" id="3.30.465.10">
    <property type="match status" value="1"/>
</dbReference>
<dbReference type="InterPro" id="IPR016167">
    <property type="entry name" value="FAD-bd_PCMH_sub1"/>
</dbReference>
<comment type="caution">
    <text evidence="5">The sequence shown here is derived from an EMBL/GenBank/DDBJ whole genome shotgun (WGS) entry which is preliminary data.</text>
</comment>
<dbReference type="InterPro" id="IPR036683">
    <property type="entry name" value="CO_DH_flav_C_dom_sf"/>
</dbReference>
<keyword evidence="2" id="KW-0274">FAD</keyword>
<dbReference type="InterPro" id="IPR005107">
    <property type="entry name" value="CO_DH_flav_C"/>
</dbReference>
<name>A0ABQ2IS30_9PSEU</name>
<keyword evidence="6" id="KW-1185">Reference proteome</keyword>
<dbReference type="SUPFAM" id="SSF56176">
    <property type="entry name" value="FAD-binding/transporter-associated domain-like"/>
    <property type="match status" value="1"/>
</dbReference>
<evidence type="ECO:0000256" key="2">
    <source>
        <dbReference type="ARBA" id="ARBA00022827"/>
    </source>
</evidence>
<reference evidence="6" key="1">
    <citation type="journal article" date="2019" name="Int. J. Syst. Evol. Microbiol.">
        <title>The Global Catalogue of Microorganisms (GCM) 10K type strain sequencing project: providing services to taxonomists for standard genome sequencing and annotation.</title>
        <authorList>
            <consortium name="The Broad Institute Genomics Platform"/>
            <consortium name="The Broad Institute Genome Sequencing Center for Infectious Disease"/>
            <person name="Wu L."/>
            <person name="Ma J."/>
        </authorList>
    </citation>
    <scope>NUCLEOTIDE SEQUENCE [LARGE SCALE GENOMIC DNA]</scope>
    <source>
        <strain evidence="6">CGMCC 4.7319</strain>
    </source>
</reference>
<protein>
    <submittedName>
        <fullName evidence="5">Carbon monoxide dehydrogenase</fullName>
    </submittedName>
</protein>
<dbReference type="PANTHER" id="PTHR42659">
    <property type="entry name" value="XANTHINE DEHYDROGENASE SUBUNIT C-RELATED"/>
    <property type="match status" value="1"/>
</dbReference>
<dbReference type="EMBL" id="BMNC01000028">
    <property type="protein sequence ID" value="GGN28693.1"/>
    <property type="molecule type" value="Genomic_DNA"/>
</dbReference>
<dbReference type="InterPro" id="IPR051312">
    <property type="entry name" value="Diverse_Substr_Oxidored"/>
</dbReference>
<dbReference type="PROSITE" id="PS51387">
    <property type="entry name" value="FAD_PCMH"/>
    <property type="match status" value="1"/>
</dbReference>
<evidence type="ECO:0000313" key="5">
    <source>
        <dbReference type="EMBL" id="GGN28693.1"/>
    </source>
</evidence>
<feature type="domain" description="FAD-binding PCMH-type" evidence="4">
    <location>
        <begin position="9"/>
        <end position="188"/>
    </location>
</feature>
<evidence type="ECO:0000313" key="6">
    <source>
        <dbReference type="Proteomes" id="UP000597656"/>
    </source>
</evidence>
<evidence type="ECO:0000256" key="1">
    <source>
        <dbReference type="ARBA" id="ARBA00022630"/>
    </source>
</evidence>
<dbReference type="SMART" id="SM01092">
    <property type="entry name" value="CO_deh_flav_C"/>
    <property type="match status" value="1"/>
</dbReference>
<dbReference type="InterPro" id="IPR016169">
    <property type="entry name" value="FAD-bd_PCMH_sub2"/>
</dbReference>
<dbReference type="Pfam" id="PF00941">
    <property type="entry name" value="FAD_binding_5"/>
    <property type="match status" value="1"/>
</dbReference>
<organism evidence="5 6">
    <name type="scientific">Lentzea pudingi</name>
    <dbReference type="NCBI Taxonomy" id="1789439"/>
    <lineage>
        <taxon>Bacteria</taxon>
        <taxon>Bacillati</taxon>
        <taxon>Actinomycetota</taxon>
        <taxon>Actinomycetes</taxon>
        <taxon>Pseudonocardiales</taxon>
        <taxon>Pseudonocardiaceae</taxon>
        <taxon>Lentzea</taxon>
    </lineage>
</organism>
<dbReference type="Pfam" id="PF03450">
    <property type="entry name" value="CO_deh_flav_C"/>
    <property type="match status" value="1"/>
</dbReference>